<reference evidence="2 3" key="1">
    <citation type="journal article" date="2021" name="Elife">
        <title>Chloroplast acquisition without the gene transfer in kleptoplastic sea slugs, Plakobranchus ocellatus.</title>
        <authorList>
            <person name="Maeda T."/>
            <person name="Takahashi S."/>
            <person name="Yoshida T."/>
            <person name="Shimamura S."/>
            <person name="Takaki Y."/>
            <person name="Nagai Y."/>
            <person name="Toyoda A."/>
            <person name="Suzuki Y."/>
            <person name="Arimoto A."/>
            <person name="Ishii H."/>
            <person name="Satoh N."/>
            <person name="Nishiyama T."/>
            <person name="Hasebe M."/>
            <person name="Maruyama T."/>
            <person name="Minagawa J."/>
            <person name="Obokata J."/>
            <person name="Shigenobu S."/>
        </authorList>
    </citation>
    <scope>NUCLEOTIDE SEQUENCE [LARGE SCALE GENOMIC DNA]</scope>
</reference>
<evidence type="ECO:0000313" key="3">
    <source>
        <dbReference type="Proteomes" id="UP000735302"/>
    </source>
</evidence>
<gene>
    <name evidence="2" type="ORF">PoB_007227200</name>
</gene>
<dbReference type="Proteomes" id="UP000735302">
    <property type="component" value="Unassembled WGS sequence"/>
</dbReference>
<keyword evidence="3" id="KW-1185">Reference proteome</keyword>
<feature type="compositionally biased region" description="Basic and acidic residues" evidence="1">
    <location>
        <begin position="33"/>
        <end position="55"/>
    </location>
</feature>
<dbReference type="AlphaFoldDB" id="A0AAV4DN62"/>
<feature type="non-terminal residue" evidence="2">
    <location>
        <position position="94"/>
    </location>
</feature>
<accession>A0AAV4DN62</accession>
<proteinExistence type="predicted"/>
<organism evidence="2 3">
    <name type="scientific">Plakobranchus ocellatus</name>
    <dbReference type="NCBI Taxonomy" id="259542"/>
    <lineage>
        <taxon>Eukaryota</taxon>
        <taxon>Metazoa</taxon>
        <taxon>Spiralia</taxon>
        <taxon>Lophotrochozoa</taxon>
        <taxon>Mollusca</taxon>
        <taxon>Gastropoda</taxon>
        <taxon>Heterobranchia</taxon>
        <taxon>Euthyneura</taxon>
        <taxon>Panpulmonata</taxon>
        <taxon>Sacoglossa</taxon>
        <taxon>Placobranchoidea</taxon>
        <taxon>Plakobranchidae</taxon>
        <taxon>Plakobranchus</taxon>
    </lineage>
</organism>
<dbReference type="EMBL" id="BLXT01008077">
    <property type="protein sequence ID" value="GFO45767.1"/>
    <property type="molecule type" value="Genomic_DNA"/>
</dbReference>
<evidence type="ECO:0000256" key="1">
    <source>
        <dbReference type="SAM" id="MobiDB-lite"/>
    </source>
</evidence>
<sequence length="94" mass="9990">MGAVRSGSGWSEYHYLGKLCPSRPSGGSGGAEYRPRERLRQSPHGLHPEGRERSDGGSGQADQGGDTVRRGGHSNWTLLSSPGRLAHPARQGGR</sequence>
<evidence type="ECO:0000313" key="2">
    <source>
        <dbReference type="EMBL" id="GFO45767.1"/>
    </source>
</evidence>
<feature type="region of interest" description="Disordered" evidence="1">
    <location>
        <begin position="14"/>
        <end position="94"/>
    </location>
</feature>
<comment type="caution">
    <text evidence="2">The sequence shown here is derived from an EMBL/GenBank/DDBJ whole genome shotgun (WGS) entry which is preliminary data.</text>
</comment>
<protein>
    <submittedName>
        <fullName evidence="2">Uncharacterized protein</fullName>
    </submittedName>
</protein>
<name>A0AAV4DN62_9GAST</name>